<organism evidence="1 2">
    <name type="scientific">Penicillium daleae</name>
    <dbReference type="NCBI Taxonomy" id="63821"/>
    <lineage>
        <taxon>Eukaryota</taxon>
        <taxon>Fungi</taxon>
        <taxon>Dikarya</taxon>
        <taxon>Ascomycota</taxon>
        <taxon>Pezizomycotina</taxon>
        <taxon>Eurotiomycetes</taxon>
        <taxon>Eurotiomycetidae</taxon>
        <taxon>Eurotiales</taxon>
        <taxon>Aspergillaceae</taxon>
        <taxon>Penicillium</taxon>
    </lineage>
</organism>
<keyword evidence="2" id="KW-1185">Reference proteome</keyword>
<accession>A0AAD6CF81</accession>
<dbReference type="AlphaFoldDB" id="A0AAD6CF81"/>
<name>A0AAD6CF81_9EURO</name>
<proteinExistence type="predicted"/>
<protein>
    <submittedName>
        <fullName evidence="1">Uncharacterized protein</fullName>
    </submittedName>
</protein>
<reference evidence="1" key="2">
    <citation type="journal article" date="2023" name="IMA Fungus">
        <title>Comparative genomic study of the Penicillium genus elucidates a diverse pangenome and 15 lateral gene transfer events.</title>
        <authorList>
            <person name="Petersen C."/>
            <person name="Sorensen T."/>
            <person name="Nielsen M.R."/>
            <person name="Sondergaard T.E."/>
            <person name="Sorensen J.L."/>
            <person name="Fitzpatrick D.A."/>
            <person name="Frisvad J.C."/>
            <person name="Nielsen K.L."/>
        </authorList>
    </citation>
    <scope>NUCLEOTIDE SEQUENCE</scope>
    <source>
        <strain evidence="1">IBT 16125</strain>
    </source>
</reference>
<evidence type="ECO:0000313" key="2">
    <source>
        <dbReference type="Proteomes" id="UP001213681"/>
    </source>
</evidence>
<reference evidence="1" key="1">
    <citation type="submission" date="2022-12" db="EMBL/GenBank/DDBJ databases">
        <authorList>
            <person name="Petersen C."/>
        </authorList>
    </citation>
    <scope>NUCLEOTIDE SEQUENCE</scope>
    <source>
        <strain evidence="1">IBT 16125</strain>
    </source>
</reference>
<comment type="caution">
    <text evidence="1">The sequence shown here is derived from an EMBL/GenBank/DDBJ whole genome shotgun (WGS) entry which is preliminary data.</text>
</comment>
<dbReference type="EMBL" id="JAPVEA010000002">
    <property type="protein sequence ID" value="KAJ5460907.1"/>
    <property type="molecule type" value="Genomic_DNA"/>
</dbReference>
<dbReference type="RefSeq" id="XP_056769949.1">
    <property type="nucleotide sequence ID" value="XM_056905842.1"/>
</dbReference>
<dbReference type="GeneID" id="81596085"/>
<evidence type="ECO:0000313" key="1">
    <source>
        <dbReference type="EMBL" id="KAJ5460907.1"/>
    </source>
</evidence>
<gene>
    <name evidence="1" type="ORF">N7458_002459</name>
</gene>
<dbReference type="Proteomes" id="UP001213681">
    <property type="component" value="Unassembled WGS sequence"/>
</dbReference>
<sequence>MDLNGVADRWTVAEDFGGCRDARDWVTSFGILVIGLTREASDPLMQLLCVVQSGIGQSTFCSSLRTA</sequence>